<organism evidence="10 11">
    <name type="scientific">Exophiala bonariae</name>
    <dbReference type="NCBI Taxonomy" id="1690606"/>
    <lineage>
        <taxon>Eukaryota</taxon>
        <taxon>Fungi</taxon>
        <taxon>Dikarya</taxon>
        <taxon>Ascomycota</taxon>
        <taxon>Pezizomycotina</taxon>
        <taxon>Eurotiomycetes</taxon>
        <taxon>Chaetothyriomycetidae</taxon>
        <taxon>Chaetothyriales</taxon>
        <taxon>Herpotrichiellaceae</taxon>
        <taxon>Exophiala</taxon>
    </lineage>
</organism>
<evidence type="ECO:0000256" key="1">
    <source>
        <dbReference type="ARBA" id="ARBA00004123"/>
    </source>
</evidence>
<keyword evidence="2" id="KW-0479">Metal-binding</keyword>
<keyword evidence="11" id="KW-1185">Reference proteome</keyword>
<dbReference type="GO" id="GO:0003677">
    <property type="term" value="F:DNA binding"/>
    <property type="evidence" value="ECO:0007669"/>
    <property type="project" value="UniProtKB-KW"/>
</dbReference>
<dbReference type="InterPro" id="IPR001138">
    <property type="entry name" value="Zn2Cys6_DnaBD"/>
</dbReference>
<gene>
    <name evidence="10" type="ORF">LTR84_007933</name>
</gene>
<keyword evidence="4" id="KW-0238">DNA-binding</keyword>
<dbReference type="GO" id="GO:0005634">
    <property type="term" value="C:nucleus"/>
    <property type="evidence" value="ECO:0007669"/>
    <property type="project" value="UniProtKB-SubCell"/>
</dbReference>
<dbReference type="CDD" id="cd12148">
    <property type="entry name" value="fungal_TF_MHR"/>
    <property type="match status" value="1"/>
</dbReference>
<evidence type="ECO:0000313" key="10">
    <source>
        <dbReference type="EMBL" id="KAK5061391.1"/>
    </source>
</evidence>
<name>A0AAV9NLH3_9EURO</name>
<dbReference type="SMART" id="SM00066">
    <property type="entry name" value="GAL4"/>
    <property type="match status" value="1"/>
</dbReference>
<dbReference type="SUPFAM" id="SSF57701">
    <property type="entry name" value="Zn2/Cys6 DNA-binding domain"/>
    <property type="match status" value="1"/>
</dbReference>
<keyword evidence="6" id="KW-0539">Nucleus</keyword>
<evidence type="ECO:0000256" key="2">
    <source>
        <dbReference type="ARBA" id="ARBA00022723"/>
    </source>
</evidence>
<evidence type="ECO:0000256" key="7">
    <source>
        <dbReference type="SAM" id="MobiDB-lite"/>
    </source>
</evidence>
<feature type="domain" description="Zn(2)-C6 fungal-type" evidence="9">
    <location>
        <begin position="30"/>
        <end position="60"/>
    </location>
</feature>
<feature type="region of interest" description="Disordered" evidence="7">
    <location>
        <begin position="1"/>
        <end position="21"/>
    </location>
</feature>
<keyword evidence="5" id="KW-0804">Transcription</keyword>
<keyword evidence="8" id="KW-0472">Membrane</keyword>
<dbReference type="InterPro" id="IPR007219">
    <property type="entry name" value="XnlR_reg_dom"/>
</dbReference>
<dbReference type="Gene3D" id="4.10.240.10">
    <property type="entry name" value="Zn(2)-C6 fungal-type DNA-binding domain"/>
    <property type="match status" value="1"/>
</dbReference>
<sequence length="624" mass="70952">MTSPEDDVDTNWSGWLADTPSEPTVISRRSCDQCNRKKSKCDRKRPCCTRCIKGKSSCVYPAQRRRPSTGARYRTLLNQLRQSSSGIELDPLLDEFDVEQLQRALQRRRPDLQLLPRPIADTSCDASVDVLVSPTVVEFSTEGSWPDAVVGAINECEVPPSTDMDADLAFWASLAGWHDSELTLPPLESGPPYQSVANVTLPNNSTLDTHDLRMPTEVVHELIDLFFERVQCFLPLFHLPTFTHRFKTLTDESLGYQNLTKEDAFILNGVMAMSSRFSNSLFFNNSSPITRGQRFAAKARALHDAAFSHEDRWQPSLALLQGCILLSFHEQTSRPSTACWFLIGSSVRLALELDLNNIDAEPQEPQVARKTPEEWVITEEKRRAWWAVWELDVFSSTILRRPYCIDKEHMAVLLPIPDNEWFADTPVPSTMINTNTARIWETLSDHLHLGARAWFLISTFLMARANDLLLHTDTTLDDIETFEATLQLFMLLLPPEYDLTSAGFPFNERNFASYNWIISMIVMLHTVRVLLRKARETRRLTHDEQTADQSPHPNPTPLDSHLVFRAMQAWAPEFIAQSCPFITCTIVGPSLEMINTALVVDKASTHSHHIQLIKLVLRRIGRTR</sequence>
<evidence type="ECO:0000256" key="3">
    <source>
        <dbReference type="ARBA" id="ARBA00023015"/>
    </source>
</evidence>
<accession>A0AAV9NLH3</accession>
<dbReference type="PANTHER" id="PTHR47338">
    <property type="entry name" value="ZN(II)2CYS6 TRANSCRIPTION FACTOR (EUROFUNG)-RELATED"/>
    <property type="match status" value="1"/>
</dbReference>
<dbReference type="InterPro" id="IPR036864">
    <property type="entry name" value="Zn2-C6_fun-type_DNA-bd_sf"/>
</dbReference>
<protein>
    <recommendedName>
        <fullName evidence="9">Zn(2)-C6 fungal-type domain-containing protein</fullName>
    </recommendedName>
</protein>
<dbReference type="AlphaFoldDB" id="A0AAV9NLH3"/>
<dbReference type="GeneID" id="89976098"/>
<keyword evidence="8" id="KW-0812">Transmembrane</keyword>
<dbReference type="Pfam" id="PF04082">
    <property type="entry name" value="Fungal_trans"/>
    <property type="match status" value="1"/>
</dbReference>
<comment type="subcellular location">
    <subcellularLocation>
        <location evidence="1">Nucleus</location>
    </subcellularLocation>
</comment>
<dbReference type="InterPro" id="IPR050815">
    <property type="entry name" value="TF_fung"/>
</dbReference>
<evidence type="ECO:0000256" key="4">
    <source>
        <dbReference type="ARBA" id="ARBA00023125"/>
    </source>
</evidence>
<evidence type="ECO:0000313" key="11">
    <source>
        <dbReference type="Proteomes" id="UP001358417"/>
    </source>
</evidence>
<dbReference type="PROSITE" id="PS50048">
    <property type="entry name" value="ZN2_CY6_FUNGAL_2"/>
    <property type="match status" value="1"/>
</dbReference>
<dbReference type="RefSeq" id="XP_064710488.1">
    <property type="nucleotide sequence ID" value="XM_064851485.1"/>
</dbReference>
<dbReference type="Pfam" id="PF00172">
    <property type="entry name" value="Zn_clus"/>
    <property type="match status" value="1"/>
</dbReference>
<keyword evidence="8" id="KW-1133">Transmembrane helix</keyword>
<dbReference type="Proteomes" id="UP001358417">
    <property type="component" value="Unassembled WGS sequence"/>
</dbReference>
<evidence type="ECO:0000256" key="5">
    <source>
        <dbReference type="ARBA" id="ARBA00023163"/>
    </source>
</evidence>
<dbReference type="PANTHER" id="PTHR47338:SF5">
    <property type="entry name" value="ZN(II)2CYS6 TRANSCRIPTION FACTOR (EUROFUNG)"/>
    <property type="match status" value="1"/>
</dbReference>
<dbReference type="SMART" id="SM00906">
    <property type="entry name" value="Fungal_trans"/>
    <property type="match status" value="1"/>
</dbReference>
<dbReference type="GO" id="GO:0000981">
    <property type="term" value="F:DNA-binding transcription factor activity, RNA polymerase II-specific"/>
    <property type="evidence" value="ECO:0007669"/>
    <property type="project" value="InterPro"/>
</dbReference>
<comment type="caution">
    <text evidence="10">The sequence shown here is derived from an EMBL/GenBank/DDBJ whole genome shotgun (WGS) entry which is preliminary data.</text>
</comment>
<evidence type="ECO:0000256" key="8">
    <source>
        <dbReference type="SAM" id="Phobius"/>
    </source>
</evidence>
<dbReference type="CDD" id="cd00067">
    <property type="entry name" value="GAL4"/>
    <property type="match status" value="1"/>
</dbReference>
<keyword evidence="3" id="KW-0805">Transcription regulation</keyword>
<dbReference type="GO" id="GO:0008270">
    <property type="term" value="F:zinc ion binding"/>
    <property type="evidence" value="ECO:0007669"/>
    <property type="project" value="InterPro"/>
</dbReference>
<evidence type="ECO:0000256" key="6">
    <source>
        <dbReference type="ARBA" id="ARBA00023242"/>
    </source>
</evidence>
<feature type="transmembrane region" description="Helical" evidence="8">
    <location>
        <begin position="514"/>
        <end position="531"/>
    </location>
</feature>
<dbReference type="EMBL" id="JAVRRD010000003">
    <property type="protein sequence ID" value="KAK5061391.1"/>
    <property type="molecule type" value="Genomic_DNA"/>
</dbReference>
<proteinExistence type="predicted"/>
<reference evidence="10 11" key="1">
    <citation type="submission" date="2023-08" db="EMBL/GenBank/DDBJ databases">
        <title>Black Yeasts Isolated from many extreme environments.</title>
        <authorList>
            <person name="Coleine C."/>
            <person name="Stajich J.E."/>
            <person name="Selbmann L."/>
        </authorList>
    </citation>
    <scope>NUCLEOTIDE SEQUENCE [LARGE SCALE GENOMIC DNA]</scope>
    <source>
        <strain evidence="10 11">CCFEE 5792</strain>
    </source>
</reference>
<dbReference type="GO" id="GO:0006351">
    <property type="term" value="P:DNA-templated transcription"/>
    <property type="evidence" value="ECO:0007669"/>
    <property type="project" value="InterPro"/>
</dbReference>
<evidence type="ECO:0000259" key="9">
    <source>
        <dbReference type="PROSITE" id="PS50048"/>
    </source>
</evidence>